<sequence>MPPVWMIAGMDERGAGSLPVWFSATARFALYTEDAGYYLPSVSVYTFKATDHAGALVRALELGRAAEQAYVNAHGVRVRVALVEVESVNMIGDDLDGAEVFWWPGEEQDASPYAWDHTFTPERSTPHTAL</sequence>
<dbReference type="EMBL" id="BAAAQD010000023">
    <property type="protein sequence ID" value="GAA1553562.1"/>
    <property type="molecule type" value="Genomic_DNA"/>
</dbReference>
<keyword evidence="2" id="KW-1185">Reference proteome</keyword>
<protein>
    <submittedName>
        <fullName evidence="1">Uncharacterized protein</fullName>
    </submittedName>
</protein>
<name>A0ABP4N4Y4_9ACTN</name>
<gene>
    <name evidence="1" type="ORF">GCM10009827_087870</name>
</gene>
<accession>A0ABP4N4Y4</accession>
<evidence type="ECO:0000313" key="2">
    <source>
        <dbReference type="Proteomes" id="UP001501470"/>
    </source>
</evidence>
<organism evidence="1 2">
    <name type="scientific">Dactylosporangium maewongense</name>
    <dbReference type="NCBI Taxonomy" id="634393"/>
    <lineage>
        <taxon>Bacteria</taxon>
        <taxon>Bacillati</taxon>
        <taxon>Actinomycetota</taxon>
        <taxon>Actinomycetes</taxon>
        <taxon>Micromonosporales</taxon>
        <taxon>Micromonosporaceae</taxon>
        <taxon>Dactylosporangium</taxon>
    </lineage>
</organism>
<dbReference type="InterPro" id="IPR025630">
    <property type="entry name" value="DUF4288"/>
</dbReference>
<dbReference type="Pfam" id="PF14119">
    <property type="entry name" value="DUF4288"/>
    <property type="match status" value="1"/>
</dbReference>
<dbReference type="Proteomes" id="UP001501470">
    <property type="component" value="Unassembled WGS sequence"/>
</dbReference>
<reference evidence="2" key="1">
    <citation type="journal article" date="2019" name="Int. J. Syst. Evol. Microbiol.">
        <title>The Global Catalogue of Microorganisms (GCM) 10K type strain sequencing project: providing services to taxonomists for standard genome sequencing and annotation.</title>
        <authorList>
            <consortium name="The Broad Institute Genomics Platform"/>
            <consortium name="The Broad Institute Genome Sequencing Center for Infectious Disease"/>
            <person name="Wu L."/>
            <person name="Ma J."/>
        </authorList>
    </citation>
    <scope>NUCLEOTIDE SEQUENCE [LARGE SCALE GENOMIC DNA]</scope>
    <source>
        <strain evidence="2">JCM 15933</strain>
    </source>
</reference>
<proteinExistence type="predicted"/>
<comment type="caution">
    <text evidence="1">The sequence shown here is derived from an EMBL/GenBank/DDBJ whole genome shotgun (WGS) entry which is preliminary data.</text>
</comment>
<evidence type="ECO:0000313" key="1">
    <source>
        <dbReference type="EMBL" id="GAA1553562.1"/>
    </source>
</evidence>